<evidence type="ECO:0000313" key="2">
    <source>
        <dbReference type="EMBL" id="CAD8125502.1"/>
    </source>
</evidence>
<dbReference type="AlphaFoldDB" id="A0A8S1RDZ6"/>
<proteinExistence type="predicted"/>
<reference evidence="2" key="1">
    <citation type="submission" date="2021-01" db="EMBL/GenBank/DDBJ databases">
        <authorList>
            <consortium name="Genoscope - CEA"/>
            <person name="William W."/>
        </authorList>
    </citation>
    <scope>NUCLEOTIDE SEQUENCE</scope>
</reference>
<evidence type="ECO:0000256" key="1">
    <source>
        <dbReference type="ARBA" id="ARBA00022737"/>
    </source>
</evidence>
<keyword evidence="3" id="KW-1185">Reference proteome</keyword>
<gene>
    <name evidence="2" type="ORF">PSON_ATCC_30995.1.T1590101</name>
</gene>
<dbReference type="SMART" id="SM00698">
    <property type="entry name" value="MORN"/>
    <property type="match status" value="1"/>
</dbReference>
<dbReference type="EMBL" id="CAJJDN010000159">
    <property type="protein sequence ID" value="CAD8125502.1"/>
    <property type="molecule type" value="Genomic_DNA"/>
</dbReference>
<dbReference type="PANTHER" id="PTHR43215">
    <property type="entry name" value="RADIAL SPOKE HEAD 1 HOMOLOG"/>
    <property type="match status" value="1"/>
</dbReference>
<dbReference type="Proteomes" id="UP000692954">
    <property type="component" value="Unassembled WGS sequence"/>
</dbReference>
<comment type="caution">
    <text evidence="2">The sequence shown here is derived from an EMBL/GenBank/DDBJ whole genome shotgun (WGS) entry which is preliminary data.</text>
</comment>
<protein>
    <recommendedName>
        <fullName evidence="4">MORN repeat protein</fullName>
    </recommendedName>
</protein>
<name>A0A8S1RDZ6_9CILI</name>
<evidence type="ECO:0000313" key="3">
    <source>
        <dbReference type="Proteomes" id="UP000692954"/>
    </source>
</evidence>
<sequence>MHGQGILEDFLNKTKYIGQFKDGQKDGEGIFKISDQQEIEGTFRNDQPSGKCKERICQVVVENLKKNLIETLEEGEYNNGIKTGVFSSITTSNDLIIQKTKYYENGQLIYEEEDDS</sequence>
<keyword evidence="1" id="KW-0677">Repeat</keyword>
<dbReference type="PANTHER" id="PTHR43215:SF14">
    <property type="entry name" value="RADIAL SPOKE HEAD 1 HOMOLOG"/>
    <property type="match status" value="1"/>
</dbReference>
<dbReference type="Pfam" id="PF02493">
    <property type="entry name" value="MORN"/>
    <property type="match status" value="2"/>
</dbReference>
<dbReference type="OrthoDB" id="300500at2759"/>
<accession>A0A8S1RDZ6</accession>
<dbReference type="InterPro" id="IPR003409">
    <property type="entry name" value="MORN"/>
</dbReference>
<evidence type="ECO:0008006" key="4">
    <source>
        <dbReference type="Google" id="ProtNLM"/>
    </source>
</evidence>
<organism evidence="2 3">
    <name type="scientific">Paramecium sonneborni</name>
    <dbReference type="NCBI Taxonomy" id="65129"/>
    <lineage>
        <taxon>Eukaryota</taxon>
        <taxon>Sar</taxon>
        <taxon>Alveolata</taxon>
        <taxon>Ciliophora</taxon>
        <taxon>Intramacronucleata</taxon>
        <taxon>Oligohymenophorea</taxon>
        <taxon>Peniculida</taxon>
        <taxon>Parameciidae</taxon>
        <taxon>Paramecium</taxon>
    </lineage>
</organism>